<feature type="compositionally biased region" description="Polar residues" evidence="3">
    <location>
        <begin position="1110"/>
        <end position="1125"/>
    </location>
</feature>
<feature type="compositionally biased region" description="Basic and acidic residues" evidence="3">
    <location>
        <begin position="1"/>
        <end position="13"/>
    </location>
</feature>
<keyword evidence="2" id="KW-0539">Nucleus</keyword>
<sequence>MNPEQRQRKEANLHHNLHPNEGGEEDAGRSLIGSYEEEAPHHDVLHGGWVGAPCPLTRQPKWTCEGFDHHVRKVHDVNPPVRTELHDHDGSSALDVVDLASASPVSRRVREQRWAQAPMGERVGAVPRLGERRSAVQAGGDGWFGMGERRNHEERKAGGGGWFRFVDDAAGVDDEYEEDEEEEEEEEAEELQDDLDDGFFTAGRTKGVRVERSHPLPFLGNVKEEELSGDELEQFINDRYSNRVRYAGYGGSTEQYDDDESTMDGVKDPIIWRVKCMVGRERQMAFCFMQKFLHLQKFGTKVPIISAFSLDHVRGSVFVEAEKACDVTEACKGFCDVYVNRTSTVPVAEVRSLLSTRAKPFEVSPGTWVRMKSGNYKGDLAQGGAIPLKGAAVPAPRLISSQELEFFGPHIESKRDRQTGDVFEVLDGLMFKDGFLYKRVALSSLIYWGIQPTDTEILKFSSSPSIKSSADDMDWVSGIYGHNKKRNVPREPDMKKSASSKDKSSKASNLKGSTSTENCDDDDDDAQFNLHDLVTFGRKDFGVIIAVEKDGFKILKGGPEGSAVTVRKQDIKKGIVDKMFTAVDHQNKSISMNDTVKVLEGPVQGKQGVVKHLYMGILFIYDESESENSGFFCAQCGSCENVKKRRDVTNSDNPMFSESAFISSEQNEQRNNERPYRAPREQLFQVGEVLRFRRGPLKGYLCRVVRIFRNDVTVKLDSLLKIVTVQAEFLSVPTKRGDNSSSAPSGNFGTQDTPFTEAAKTSWDNGFASLGSDSWQPFSSSALPAQNADGETEADPWSKKPTSSADGDSDPWGNKTTSAAVDIWNNSTTQKESSTDNAWGKEAGGGGFDAGGSSWGGGAVNKDSEKSGNWGEACKQVDTATGGDTDPWGSKVKEVVMKEADSWEKSSWSPEKKLEGDGQGWGQPFGKSNQDQEKGTVPKDADKGGSWDTTVAICVGSDDNDAWAKSATLPVAQDDAWGKSKESGQNSGSGGWDTVAVGQGQDEAWGNPKDSGAKSEETNNGSGNWNKAGSSDQVGGSDWGKPKISGGAGSSSWNKGEAAEGDNQNSTWSRPAGNFEGGRGFGRGRGRGRGRESWDSGDRNDQESWKGSWRNDSSAKPSWGSDTQVGNEGGDSGGYRGRGRGRGQYGGRGGGRDNGWRNGDRGSSEFGKERSSSDTPNWGNSQPWSANEGTKPCVENQTPAWNSSEDKKLSGGEQGDPWASKVTAKGQEQQTDAWSSKAAGAENNDGWNTKAKESSCNTGAKWEDAASGEKQQDDPWSNKISSTTKGKEQETDPWASKVSSTAAEEKADPWSTKGGNGNDGGWNNAGSSSWGKPGSSSGDQEPAWNKPKYGDDNAGYGRGGFGRGNRGRGRGRFGDSGSSWNGGGNTNDGSGGGRSEDQWNSRDSDGGRGRGRGRFGRGDRYQGNNFGSGDGDGGSWGSGRGNRGRGGGYRNNGNDNNEGRASSQDRGGGWSHSSAWNADKKGSAEDDQSFSKGKSSWGSDNDDSWGAPKPSGGDDQAGKKDGNNTWSQNKPFSGDGSSILGQWAPAGGATAGTGGSAGGGGSWGKSNEDSWNSSKGTGGSEGGSKKEGSWDKAEGSGSQGGGGGSSWDKVASGGWDSNKGGDAGNGGGSGW</sequence>
<organism evidence="5">
    <name type="scientific">Triticum urartu</name>
    <name type="common">Red wild einkorn</name>
    <name type="synonym">Crithodium urartu</name>
    <dbReference type="NCBI Taxonomy" id="4572"/>
    <lineage>
        <taxon>Eukaryota</taxon>
        <taxon>Viridiplantae</taxon>
        <taxon>Streptophyta</taxon>
        <taxon>Embryophyta</taxon>
        <taxon>Tracheophyta</taxon>
        <taxon>Spermatophyta</taxon>
        <taxon>Magnoliopsida</taxon>
        <taxon>Liliopsida</taxon>
        <taxon>Poales</taxon>
        <taxon>Poaceae</taxon>
        <taxon>BOP clade</taxon>
        <taxon>Pooideae</taxon>
        <taxon>Triticodae</taxon>
        <taxon>Triticeae</taxon>
        <taxon>Triticinae</taxon>
        <taxon>Triticum</taxon>
    </lineage>
</organism>
<dbReference type="InterPro" id="IPR057936">
    <property type="entry name" value="KOWx_Spt5"/>
</dbReference>
<feature type="compositionally biased region" description="Low complexity" evidence="3">
    <location>
        <begin position="1321"/>
        <end position="1338"/>
    </location>
</feature>
<evidence type="ECO:0000313" key="5">
    <source>
        <dbReference type="EMBL" id="EMS65052.1"/>
    </source>
</evidence>
<feature type="compositionally biased region" description="Low complexity" evidence="3">
    <location>
        <begin position="1451"/>
        <end position="1460"/>
    </location>
</feature>
<feature type="region of interest" description="Disordered" evidence="3">
    <location>
        <begin position="649"/>
        <end position="678"/>
    </location>
</feature>
<dbReference type="CDD" id="cd09888">
    <property type="entry name" value="NGN_Euk"/>
    <property type="match status" value="1"/>
</dbReference>
<feature type="compositionally biased region" description="Polar residues" evidence="3">
    <location>
        <begin position="1173"/>
        <end position="1188"/>
    </location>
</feature>
<dbReference type="InterPro" id="IPR014722">
    <property type="entry name" value="Rib_uL2_dom2"/>
</dbReference>
<dbReference type="CDD" id="cd06084">
    <property type="entry name" value="KOW_Spt5_4"/>
    <property type="match status" value="1"/>
</dbReference>
<feature type="region of interest" description="Disordered" evidence="3">
    <location>
        <begin position="173"/>
        <end position="192"/>
    </location>
</feature>
<feature type="compositionally biased region" description="Polar residues" evidence="3">
    <location>
        <begin position="650"/>
        <end position="666"/>
    </location>
</feature>
<feature type="compositionally biased region" description="Polar residues" evidence="3">
    <location>
        <begin position="1461"/>
        <end position="1476"/>
    </location>
</feature>
<dbReference type="GO" id="GO:0003729">
    <property type="term" value="F:mRNA binding"/>
    <property type="evidence" value="ECO:0007669"/>
    <property type="project" value="TreeGrafter"/>
</dbReference>
<evidence type="ECO:0000256" key="2">
    <source>
        <dbReference type="ARBA" id="ARBA00023242"/>
    </source>
</evidence>
<gene>
    <name evidence="5" type="ORF">TRIUR3_18947</name>
</gene>
<feature type="compositionally biased region" description="Gly residues" evidence="3">
    <location>
        <begin position="1621"/>
        <end position="1631"/>
    </location>
</feature>
<feature type="compositionally biased region" description="Basic and acidic residues" evidence="3">
    <location>
        <begin position="891"/>
        <end position="916"/>
    </location>
</feature>
<dbReference type="SMART" id="SM00739">
    <property type="entry name" value="KOW"/>
    <property type="match status" value="2"/>
</dbReference>
<dbReference type="EMBL" id="KD049100">
    <property type="protein sequence ID" value="EMS65052.1"/>
    <property type="molecule type" value="Genomic_DNA"/>
</dbReference>
<feature type="region of interest" description="Disordered" evidence="3">
    <location>
        <begin position="733"/>
        <end position="755"/>
    </location>
</feature>
<feature type="region of interest" description="Disordered" evidence="3">
    <location>
        <begin position="778"/>
        <end position="947"/>
    </location>
</feature>
<dbReference type="Pfam" id="PF23291">
    <property type="entry name" value="KOW4_SPT5"/>
    <property type="match status" value="1"/>
</dbReference>
<comment type="subcellular location">
    <subcellularLocation>
        <location evidence="1">Nucleus</location>
    </subcellularLocation>
</comment>
<feature type="compositionally biased region" description="Basic and acidic residues" evidence="3">
    <location>
        <begin position="1150"/>
        <end position="1172"/>
    </location>
</feature>
<dbReference type="Pfam" id="PF23042">
    <property type="entry name" value="KOW1_SPT5"/>
    <property type="match status" value="1"/>
</dbReference>
<dbReference type="InterPro" id="IPR039385">
    <property type="entry name" value="NGN_Euk"/>
</dbReference>
<dbReference type="PANTHER" id="PTHR11125">
    <property type="entry name" value="SUPPRESSOR OF TY 5"/>
    <property type="match status" value="1"/>
</dbReference>
<accession>M7ZYD1</accession>
<feature type="compositionally biased region" description="Basic and acidic residues" evidence="3">
    <location>
        <begin position="1583"/>
        <end position="1594"/>
    </location>
</feature>
<dbReference type="GO" id="GO:0006368">
    <property type="term" value="P:transcription elongation by RNA polymerase II"/>
    <property type="evidence" value="ECO:0007669"/>
    <property type="project" value="TreeGrafter"/>
</dbReference>
<dbReference type="InterPro" id="IPR041977">
    <property type="entry name" value="KOW_Spt5_4"/>
</dbReference>
<name>M7ZYD1_TRIUA</name>
<evidence type="ECO:0000256" key="1">
    <source>
        <dbReference type="ARBA" id="ARBA00004123"/>
    </source>
</evidence>
<dbReference type="FunFam" id="2.30.30.30:FF:000053">
    <property type="entry name" value="Protein RNA-directed DNA methylation 3"/>
    <property type="match status" value="1"/>
</dbReference>
<feature type="compositionally biased region" description="Basic and acidic residues" evidence="3">
    <location>
        <begin position="930"/>
        <end position="945"/>
    </location>
</feature>
<dbReference type="InterPro" id="IPR036735">
    <property type="entry name" value="NGN_dom_sf"/>
</dbReference>
<evidence type="ECO:0000256" key="3">
    <source>
        <dbReference type="SAM" id="MobiDB-lite"/>
    </source>
</evidence>
<feature type="compositionally biased region" description="Polar residues" evidence="3">
    <location>
        <begin position="814"/>
        <end position="837"/>
    </location>
</feature>
<feature type="compositionally biased region" description="Polar residues" evidence="3">
    <location>
        <begin position="1274"/>
        <end position="1284"/>
    </location>
</feature>
<dbReference type="GO" id="GO:0006357">
    <property type="term" value="P:regulation of transcription by RNA polymerase II"/>
    <property type="evidence" value="ECO:0007669"/>
    <property type="project" value="InterPro"/>
</dbReference>
<proteinExistence type="predicted"/>
<feature type="compositionally biased region" description="Gly residues" evidence="3">
    <location>
        <begin position="1426"/>
        <end position="1450"/>
    </location>
</feature>
<dbReference type="GO" id="GO:0032044">
    <property type="term" value="C:DSIF complex"/>
    <property type="evidence" value="ECO:0007669"/>
    <property type="project" value="TreeGrafter"/>
</dbReference>
<dbReference type="Pfam" id="PF23037">
    <property type="entry name" value="KOWx_SPT5"/>
    <property type="match status" value="1"/>
</dbReference>
<feature type="region of interest" description="Disordered" evidence="3">
    <location>
        <begin position="966"/>
        <end position="1631"/>
    </location>
</feature>
<dbReference type="Pfam" id="PF03439">
    <property type="entry name" value="Spt5-NGN"/>
    <property type="match status" value="1"/>
</dbReference>
<feature type="region of interest" description="Disordered" evidence="3">
    <location>
        <begin position="481"/>
        <end position="522"/>
    </location>
</feature>
<feature type="compositionally biased region" description="Gly residues" evidence="3">
    <location>
        <begin position="1127"/>
        <end position="1149"/>
    </location>
</feature>
<feature type="compositionally biased region" description="Basic and acidic residues" evidence="3">
    <location>
        <begin position="488"/>
        <end position="505"/>
    </location>
</feature>
<protein>
    <recommendedName>
        <fullName evidence="4">KOW domain-containing protein</fullName>
    </recommendedName>
</protein>
<feature type="domain" description="KOW" evidence="4">
    <location>
        <begin position="589"/>
        <end position="616"/>
    </location>
</feature>
<dbReference type="GO" id="GO:0032784">
    <property type="term" value="P:regulation of DNA-templated transcription elongation"/>
    <property type="evidence" value="ECO:0007669"/>
    <property type="project" value="InterPro"/>
</dbReference>
<dbReference type="Gene3D" id="3.30.70.940">
    <property type="entry name" value="NusG, N-terminal domain"/>
    <property type="match status" value="1"/>
</dbReference>
<feature type="compositionally biased region" description="Polar residues" evidence="3">
    <location>
        <begin position="1523"/>
        <end position="1540"/>
    </location>
</feature>
<reference evidence="5" key="1">
    <citation type="journal article" date="2013" name="Nature">
        <title>Draft genome of the wheat A-genome progenitor Triticum urartu.</title>
        <authorList>
            <person name="Ling H.Q."/>
            <person name="Zhao S."/>
            <person name="Liu D."/>
            <person name="Wang J."/>
            <person name="Sun H."/>
            <person name="Zhang C."/>
            <person name="Fan H."/>
            <person name="Li D."/>
            <person name="Dong L."/>
            <person name="Tao Y."/>
            <person name="Gao C."/>
            <person name="Wu H."/>
            <person name="Li Y."/>
            <person name="Cui Y."/>
            <person name="Guo X."/>
            <person name="Zheng S."/>
            <person name="Wang B."/>
            <person name="Yu K."/>
            <person name="Liang Q."/>
            <person name="Yang W."/>
            <person name="Lou X."/>
            <person name="Chen J."/>
            <person name="Feng M."/>
            <person name="Jian J."/>
            <person name="Zhang X."/>
            <person name="Luo G."/>
            <person name="Jiang Y."/>
            <person name="Liu J."/>
            <person name="Wang Z."/>
            <person name="Sha Y."/>
            <person name="Zhang B."/>
            <person name="Wu H."/>
            <person name="Tang D."/>
            <person name="Shen Q."/>
            <person name="Xue P."/>
            <person name="Zou S."/>
            <person name="Wang X."/>
            <person name="Liu X."/>
            <person name="Wang F."/>
            <person name="Yang Y."/>
            <person name="An X."/>
            <person name="Dong Z."/>
            <person name="Zhang K."/>
            <person name="Zhang X."/>
            <person name="Luo M.C."/>
            <person name="Dvorak J."/>
            <person name="Tong Y."/>
            <person name="Wang J."/>
            <person name="Yang H."/>
            <person name="Li Z."/>
            <person name="Wang D."/>
            <person name="Zhang A."/>
            <person name="Wang J."/>
        </authorList>
    </citation>
    <scope>NUCLEOTIDE SEQUENCE</scope>
</reference>
<feature type="compositionally biased region" description="Gly residues" evidence="3">
    <location>
        <begin position="1380"/>
        <end position="1393"/>
    </location>
</feature>
<dbReference type="InterPro" id="IPR039659">
    <property type="entry name" value="SPT5"/>
</dbReference>
<feature type="compositionally biased region" description="Gly residues" evidence="3">
    <location>
        <begin position="842"/>
        <end position="859"/>
    </location>
</feature>
<feature type="compositionally biased region" description="Polar residues" evidence="3">
    <location>
        <begin position="739"/>
        <end position="754"/>
    </location>
</feature>
<feature type="compositionally biased region" description="Polar residues" evidence="3">
    <location>
        <begin position="1018"/>
        <end position="1034"/>
    </location>
</feature>
<dbReference type="STRING" id="4572.M7ZYD1"/>
<feature type="compositionally biased region" description="Basic and acidic residues" evidence="3">
    <location>
        <begin position="667"/>
        <end position="678"/>
    </location>
</feature>
<dbReference type="InterPro" id="IPR005824">
    <property type="entry name" value="KOW"/>
</dbReference>
<feature type="compositionally biased region" description="Basic and acidic residues" evidence="3">
    <location>
        <begin position="1089"/>
        <end position="1104"/>
    </location>
</feature>
<evidence type="ECO:0000259" key="4">
    <source>
        <dbReference type="SMART" id="SM00739"/>
    </source>
</evidence>
<dbReference type="FunFam" id="3.30.70.940:FF:000010">
    <property type="entry name" value="Protein RNA-directed DNA methylation 3"/>
    <property type="match status" value="1"/>
</dbReference>
<feature type="compositionally biased region" description="Basic and acidic residues" evidence="3">
    <location>
        <begin position="1394"/>
        <end position="1408"/>
    </location>
</feature>
<dbReference type="Gene3D" id="2.30.30.30">
    <property type="match status" value="1"/>
</dbReference>
<dbReference type="PANTHER" id="PTHR11125:SF8">
    <property type="entry name" value="PROTEIN RNA-DIRECTED DNA METHYLATION 3"/>
    <property type="match status" value="1"/>
</dbReference>
<feature type="domain" description="KOW" evidence="4">
    <location>
        <begin position="683"/>
        <end position="710"/>
    </location>
</feature>
<dbReference type="InterPro" id="IPR005100">
    <property type="entry name" value="NGN-domain"/>
</dbReference>
<dbReference type="OMA" id="WDKADGG"/>
<feature type="compositionally biased region" description="Gly residues" evidence="3">
    <location>
        <begin position="1549"/>
        <end position="1563"/>
    </location>
</feature>
<dbReference type="InterPro" id="IPR041973">
    <property type="entry name" value="KOW_Spt5_1"/>
</dbReference>
<feature type="region of interest" description="Disordered" evidence="3">
    <location>
        <begin position="1"/>
        <end position="28"/>
    </location>
</feature>
<dbReference type="eggNOG" id="KOG1999">
    <property type="taxonomic scope" value="Eukaryota"/>
</dbReference>